<evidence type="ECO:0000259" key="7">
    <source>
        <dbReference type="PROSITE" id="PS01124"/>
    </source>
</evidence>
<dbReference type="InterPro" id="IPR051476">
    <property type="entry name" value="Bac_ResReg_Asp_Phosphatase"/>
</dbReference>
<evidence type="ECO:0000313" key="8">
    <source>
        <dbReference type="EMBL" id="KFF16573.1"/>
    </source>
</evidence>
<accession>A0A086AIQ9</accession>
<dbReference type="Proteomes" id="UP000028712">
    <property type="component" value="Unassembled WGS sequence"/>
</dbReference>
<dbReference type="InterPro" id="IPR011990">
    <property type="entry name" value="TPR-like_helical_dom_sf"/>
</dbReference>
<dbReference type="Proteomes" id="UP000198424">
    <property type="component" value="Unassembled WGS sequence"/>
</dbReference>
<name>A0A086AIQ9_FLAHY</name>
<dbReference type="AlphaFoldDB" id="A0A086AIQ9"/>
<dbReference type="PANTHER" id="PTHR46630:SF1">
    <property type="entry name" value="TETRATRICOPEPTIDE REPEAT PROTEIN 29"/>
    <property type="match status" value="1"/>
</dbReference>
<dbReference type="GO" id="GO:0005737">
    <property type="term" value="C:cytoplasm"/>
    <property type="evidence" value="ECO:0007669"/>
    <property type="project" value="UniProtKB-SubCell"/>
</dbReference>
<proteinExistence type="inferred from homology"/>
<keyword evidence="11" id="KW-1185">Reference proteome</keyword>
<keyword evidence="2" id="KW-0963">Cytoplasm</keyword>
<dbReference type="EMBL" id="MUGY01000028">
    <property type="protein sequence ID" value="OXA90231.1"/>
    <property type="molecule type" value="Genomic_DNA"/>
</dbReference>
<dbReference type="Gene3D" id="1.10.10.60">
    <property type="entry name" value="Homeodomain-like"/>
    <property type="match status" value="1"/>
</dbReference>
<protein>
    <recommendedName>
        <fullName evidence="7">HTH araC/xylS-type domain-containing protein</fullName>
    </recommendedName>
</protein>
<keyword evidence="3" id="KW-0677">Repeat</keyword>
<dbReference type="RefSeq" id="WP_035621529.1">
    <property type="nucleotide sequence ID" value="NZ_JBEWQG010000024.1"/>
</dbReference>
<evidence type="ECO:0000313" key="11">
    <source>
        <dbReference type="Proteomes" id="UP000198424"/>
    </source>
</evidence>
<gene>
    <name evidence="9" type="ORF">B0A62_19350</name>
    <name evidence="8" type="ORF">IW20_10420</name>
</gene>
<comment type="caution">
    <text evidence="8">The sequence shown here is derived from an EMBL/GenBank/DDBJ whole genome shotgun (WGS) entry which is preliminary data.</text>
</comment>
<evidence type="ECO:0000256" key="3">
    <source>
        <dbReference type="ARBA" id="ARBA00022737"/>
    </source>
</evidence>
<sequence>MTSTYFILLLLGATQLLVAQQKNSIIPDSLCNKDYEYLDKHIDIFEKDASKAIVYVNSYLAKAKSENNYKEIVQGYKNYIFLQSDEKSKLMYSESMIDAAKKSKDNALIGSAYLSKGAVYYGEKKYTATLDNYIIANDFISKTNDDYLIYKVKYNMALIKYYLGLYDESILLFKKCVNHFKNNNVRGYLNSLHSLGLAHNRLGNYGLCSDINETGLAEGKRLNNREIESYFIHSEGVNQYGKKNYRLAIKTIQRTLPAIRRNNDFANETIGYFYIGKSLWELQRKKEASHYFEKVDKMFDLKKYIRPDLREMYELLIDYYDAKNTPEKELYYINKLLKVDSISNSTYKYLTAKVHKEYDTKKLLAEKMKLENSFNRKKTTELIFISVIGLLILSSSYLGYRNIRNKKNYRKKFAELMFKSENSKDEIRLKKIPESELNINPDTVAGILKQLEKFEQGKKFLEQDWTLVKLSAAFDSNTKYLSQIVYHYRGKKFVEYINDLKIDYLVELMKTNRIIRKFSNAALAEEAGFSSTQRFTNAFQLRVEISPTFFIRELEKQQL</sequence>
<keyword evidence="6" id="KW-1133">Transmembrane helix</keyword>
<dbReference type="GO" id="GO:0043565">
    <property type="term" value="F:sequence-specific DNA binding"/>
    <property type="evidence" value="ECO:0007669"/>
    <property type="project" value="InterPro"/>
</dbReference>
<evidence type="ECO:0000256" key="5">
    <source>
        <dbReference type="ARBA" id="ARBA00038253"/>
    </source>
</evidence>
<evidence type="ECO:0000256" key="6">
    <source>
        <dbReference type="SAM" id="Phobius"/>
    </source>
</evidence>
<dbReference type="eggNOG" id="COG0457">
    <property type="taxonomic scope" value="Bacteria"/>
</dbReference>
<dbReference type="Gene3D" id="1.25.40.10">
    <property type="entry name" value="Tetratricopeptide repeat domain"/>
    <property type="match status" value="1"/>
</dbReference>
<dbReference type="SMART" id="SM00342">
    <property type="entry name" value="HTH_ARAC"/>
    <property type="match status" value="1"/>
</dbReference>
<reference evidence="8 10" key="1">
    <citation type="submission" date="2014-07" db="EMBL/GenBank/DDBJ databases">
        <title>Genome of Flavobacterium hydatis DSM 2063.</title>
        <authorList>
            <person name="Pipes S.E."/>
            <person name="Stropko S.J."/>
            <person name="Newman J.D."/>
        </authorList>
    </citation>
    <scope>NUCLEOTIDE SEQUENCE [LARGE SCALE GENOMIC DNA]</scope>
    <source>
        <strain evidence="8 10">DSM 2063</strain>
    </source>
</reference>
<evidence type="ECO:0000256" key="1">
    <source>
        <dbReference type="ARBA" id="ARBA00004496"/>
    </source>
</evidence>
<keyword evidence="6" id="KW-0472">Membrane</keyword>
<evidence type="ECO:0000256" key="2">
    <source>
        <dbReference type="ARBA" id="ARBA00022490"/>
    </source>
</evidence>
<keyword evidence="4" id="KW-0802">TPR repeat</keyword>
<reference evidence="9 11" key="2">
    <citation type="submission" date="2016-11" db="EMBL/GenBank/DDBJ databases">
        <title>Whole genomes of Flavobacteriaceae.</title>
        <authorList>
            <person name="Stine C."/>
            <person name="Li C."/>
            <person name="Tadesse D."/>
        </authorList>
    </citation>
    <scope>NUCLEOTIDE SEQUENCE [LARGE SCALE GENOMIC DNA]</scope>
    <source>
        <strain evidence="9 11">ATCC 29551</strain>
    </source>
</reference>
<dbReference type="EMBL" id="JPRM01000014">
    <property type="protein sequence ID" value="KFF16573.1"/>
    <property type="molecule type" value="Genomic_DNA"/>
</dbReference>
<evidence type="ECO:0000256" key="4">
    <source>
        <dbReference type="ARBA" id="ARBA00022803"/>
    </source>
</evidence>
<dbReference type="GO" id="GO:0003700">
    <property type="term" value="F:DNA-binding transcription factor activity"/>
    <property type="evidence" value="ECO:0007669"/>
    <property type="project" value="InterPro"/>
</dbReference>
<dbReference type="SUPFAM" id="SSF48452">
    <property type="entry name" value="TPR-like"/>
    <property type="match status" value="1"/>
</dbReference>
<feature type="domain" description="HTH araC/xylS-type" evidence="7">
    <location>
        <begin position="461"/>
        <end position="553"/>
    </location>
</feature>
<comment type="similarity">
    <text evidence="5">Belongs to the Rap family.</text>
</comment>
<dbReference type="eggNOG" id="COG2207">
    <property type="taxonomic scope" value="Bacteria"/>
</dbReference>
<dbReference type="PANTHER" id="PTHR46630">
    <property type="entry name" value="TETRATRICOPEPTIDE REPEAT PROTEIN 29"/>
    <property type="match status" value="1"/>
</dbReference>
<organism evidence="8 10">
    <name type="scientific">Flavobacterium hydatis</name>
    <name type="common">Cytophaga aquatilis</name>
    <dbReference type="NCBI Taxonomy" id="991"/>
    <lineage>
        <taxon>Bacteria</taxon>
        <taxon>Pseudomonadati</taxon>
        <taxon>Bacteroidota</taxon>
        <taxon>Flavobacteriia</taxon>
        <taxon>Flavobacteriales</taxon>
        <taxon>Flavobacteriaceae</taxon>
        <taxon>Flavobacterium</taxon>
    </lineage>
</organism>
<keyword evidence="6" id="KW-0812">Transmembrane</keyword>
<comment type="subcellular location">
    <subcellularLocation>
        <location evidence="1">Cytoplasm</location>
    </subcellularLocation>
</comment>
<evidence type="ECO:0000313" key="10">
    <source>
        <dbReference type="Proteomes" id="UP000028712"/>
    </source>
</evidence>
<evidence type="ECO:0000313" key="9">
    <source>
        <dbReference type="EMBL" id="OXA90231.1"/>
    </source>
</evidence>
<feature type="transmembrane region" description="Helical" evidence="6">
    <location>
        <begin position="382"/>
        <end position="400"/>
    </location>
</feature>
<dbReference type="STRING" id="991.IW20_10420"/>
<dbReference type="OrthoDB" id="5295174at2"/>
<dbReference type="PROSITE" id="PS01124">
    <property type="entry name" value="HTH_ARAC_FAMILY_2"/>
    <property type="match status" value="1"/>
</dbReference>
<dbReference type="InterPro" id="IPR018060">
    <property type="entry name" value="HTH_AraC"/>
</dbReference>